<name>A0A834L8J3_RHOSS</name>
<reference evidence="1" key="1">
    <citation type="submission" date="2019-11" db="EMBL/GenBank/DDBJ databases">
        <authorList>
            <person name="Liu Y."/>
            <person name="Hou J."/>
            <person name="Li T.-Q."/>
            <person name="Guan C.-H."/>
            <person name="Wu X."/>
            <person name="Wu H.-Z."/>
            <person name="Ling F."/>
            <person name="Zhang R."/>
            <person name="Shi X.-G."/>
            <person name="Ren J.-P."/>
            <person name="Chen E.-F."/>
            <person name="Sun J.-M."/>
        </authorList>
    </citation>
    <scope>NUCLEOTIDE SEQUENCE</scope>
    <source>
        <strain evidence="1">Adult_tree_wgs_1</strain>
        <tissue evidence="1">Leaves</tissue>
    </source>
</reference>
<sequence>MAVFQHRPLKAPGPDGYSGVFFQKYWAQVKEKMCQTVEEFCRDDANIGEWSQTIITIIPKVANLEFIHQFRPSSLSQWVKGEKSWSGSLDLLFADDSLVFLEANISNCHKIKEILSKFGLASGETVIFQKLETIICAMISNGWGGSENERKIHWQKCFYYFGLCSPIPGPLEGSNAPKWQRPPTKVWKFDCGVAFHMSDKCAAFGIMVEYSIGPVVEVNYGRIKVSSALAVETWAIRGSLIYGEGERSDLDCNCLFSWCKRDVNSCAHLLATGHPNCDVDYDEDLIALLTLAKKFRIGRIDIFVHDLIGSNTSLNVGECGDRSSSSLNVGGFGELIFEIDNGSEMTLSLYDQERKQLMSDAWRIAIKRVDQVFVGGAVAFCDSLSKYSLFHGFQYIYAKNDAETVRARCHTLKIAHG</sequence>
<dbReference type="Proteomes" id="UP000626092">
    <property type="component" value="Unassembled WGS sequence"/>
</dbReference>
<comment type="caution">
    <text evidence="1">The sequence shown here is derived from an EMBL/GenBank/DDBJ whole genome shotgun (WGS) entry which is preliminary data.</text>
</comment>
<gene>
    <name evidence="1" type="ORF">RHSIM_Rhsim12G0010600</name>
</gene>
<keyword evidence="2" id="KW-1185">Reference proteome</keyword>
<dbReference type="AlphaFoldDB" id="A0A834L8J3"/>
<protein>
    <submittedName>
        <fullName evidence="1">Uncharacterized protein</fullName>
    </submittedName>
</protein>
<evidence type="ECO:0000313" key="2">
    <source>
        <dbReference type="Proteomes" id="UP000626092"/>
    </source>
</evidence>
<evidence type="ECO:0000313" key="1">
    <source>
        <dbReference type="EMBL" id="KAF7123665.1"/>
    </source>
</evidence>
<dbReference type="OrthoDB" id="1301129at2759"/>
<proteinExistence type="predicted"/>
<dbReference type="EMBL" id="WJXA01000012">
    <property type="protein sequence ID" value="KAF7123665.1"/>
    <property type="molecule type" value="Genomic_DNA"/>
</dbReference>
<accession>A0A834L8J3</accession>
<organism evidence="1 2">
    <name type="scientific">Rhododendron simsii</name>
    <name type="common">Sims's rhododendron</name>
    <dbReference type="NCBI Taxonomy" id="118357"/>
    <lineage>
        <taxon>Eukaryota</taxon>
        <taxon>Viridiplantae</taxon>
        <taxon>Streptophyta</taxon>
        <taxon>Embryophyta</taxon>
        <taxon>Tracheophyta</taxon>
        <taxon>Spermatophyta</taxon>
        <taxon>Magnoliopsida</taxon>
        <taxon>eudicotyledons</taxon>
        <taxon>Gunneridae</taxon>
        <taxon>Pentapetalae</taxon>
        <taxon>asterids</taxon>
        <taxon>Ericales</taxon>
        <taxon>Ericaceae</taxon>
        <taxon>Ericoideae</taxon>
        <taxon>Rhodoreae</taxon>
        <taxon>Rhododendron</taxon>
    </lineage>
</organism>